<dbReference type="EMBL" id="CP154834">
    <property type="protein sequence ID" value="XAO73733.1"/>
    <property type="molecule type" value="Genomic_DNA"/>
</dbReference>
<protein>
    <submittedName>
        <fullName evidence="1">Uncharacterized protein</fullName>
    </submittedName>
</protein>
<evidence type="ECO:0000313" key="2">
    <source>
        <dbReference type="Proteomes" id="UP001463665"/>
    </source>
</evidence>
<keyword evidence="2" id="KW-1185">Reference proteome</keyword>
<evidence type="ECO:0000313" key="1">
    <source>
        <dbReference type="EMBL" id="XAO73733.1"/>
    </source>
</evidence>
<dbReference type="Proteomes" id="UP001463665">
    <property type="component" value="Chromosome"/>
</dbReference>
<proteinExistence type="predicted"/>
<dbReference type="AlphaFoldDB" id="A0AAU6WME5"/>
<gene>
    <name evidence="1" type="ORF">AAFP95_18750</name>
</gene>
<dbReference type="RefSeq" id="WP_345766134.1">
    <property type="nucleotide sequence ID" value="NZ_CP154834.1"/>
</dbReference>
<organism evidence="1 2">
    <name type="scientific">Chryseobacterium endophyticum</name>
    <dbReference type="NCBI Taxonomy" id="1854762"/>
    <lineage>
        <taxon>Bacteria</taxon>
        <taxon>Pseudomonadati</taxon>
        <taxon>Bacteroidota</taxon>
        <taxon>Flavobacteriia</taxon>
        <taxon>Flavobacteriales</taxon>
        <taxon>Weeksellaceae</taxon>
        <taxon>Chryseobacterium group</taxon>
        <taxon>Chryseobacterium</taxon>
    </lineage>
</organism>
<reference evidence="1 2" key="1">
    <citation type="submission" date="2024-04" db="EMBL/GenBank/DDBJ databases">
        <title>Genome sequencing and assembly of rice foliar adapted Chryseobacterium endophyticum OsEnb-ALM-A6.</title>
        <authorList>
            <person name="Kumar S."/>
            <person name="Javed M."/>
            <person name="Chouhan V."/>
            <person name="Charishma K."/>
            <person name="Patel A."/>
            <person name="Kumar M."/>
            <person name="Sahu K.P."/>
            <person name="Kumar A."/>
        </authorList>
    </citation>
    <scope>NUCLEOTIDE SEQUENCE [LARGE SCALE GENOMIC DNA]</scope>
    <source>
        <strain evidence="1 2">OsEnb-ALM-A6</strain>
    </source>
</reference>
<sequence length="88" mass="10403">MEEKDLDALRTKGLIAEEAFFPDENLYYIDAEKYREWIHRESLTEEDERLVQLIERSKMSIMDFNISNPVIPGLILKEGWVSIKSNQL</sequence>
<name>A0AAU6WME5_9FLAO</name>
<accession>A0AAU6WME5</accession>